<evidence type="ECO:0000313" key="2">
    <source>
        <dbReference type="Proteomes" id="UP000651668"/>
    </source>
</evidence>
<proteinExistence type="predicted"/>
<accession>A0A916U9H5</accession>
<protein>
    <submittedName>
        <fullName evidence="1">Uncharacterized protein</fullName>
    </submittedName>
</protein>
<reference evidence="1" key="2">
    <citation type="submission" date="2020-09" db="EMBL/GenBank/DDBJ databases">
        <authorList>
            <person name="Sun Q."/>
            <person name="Zhou Y."/>
        </authorList>
    </citation>
    <scope>NUCLEOTIDE SEQUENCE</scope>
    <source>
        <strain evidence="1">CGMCC 1.15343</strain>
    </source>
</reference>
<organism evidence="1 2">
    <name type="scientific">Pedobacter quisquiliarum</name>
    <dbReference type="NCBI Taxonomy" id="1834438"/>
    <lineage>
        <taxon>Bacteria</taxon>
        <taxon>Pseudomonadati</taxon>
        <taxon>Bacteroidota</taxon>
        <taxon>Sphingobacteriia</taxon>
        <taxon>Sphingobacteriales</taxon>
        <taxon>Sphingobacteriaceae</taxon>
        <taxon>Pedobacter</taxon>
    </lineage>
</organism>
<dbReference type="AlphaFoldDB" id="A0A916U9H5"/>
<comment type="caution">
    <text evidence="1">The sequence shown here is derived from an EMBL/GenBank/DDBJ whole genome shotgun (WGS) entry which is preliminary data.</text>
</comment>
<dbReference type="Gene3D" id="2.130.10.10">
    <property type="entry name" value="YVTN repeat-like/Quinoprotein amine dehydrogenase"/>
    <property type="match status" value="1"/>
</dbReference>
<gene>
    <name evidence="1" type="ORF">GCM10011387_16460</name>
</gene>
<dbReference type="InterPro" id="IPR015943">
    <property type="entry name" value="WD40/YVTN_repeat-like_dom_sf"/>
</dbReference>
<reference evidence="1" key="1">
    <citation type="journal article" date="2014" name="Int. J. Syst. Evol. Microbiol.">
        <title>Complete genome sequence of Corynebacterium casei LMG S-19264T (=DSM 44701T), isolated from a smear-ripened cheese.</title>
        <authorList>
            <consortium name="US DOE Joint Genome Institute (JGI-PGF)"/>
            <person name="Walter F."/>
            <person name="Albersmeier A."/>
            <person name="Kalinowski J."/>
            <person name="Ruckert C."/>
        </authorList>
    </citation>
    <scope>NUCLEOTIDE SEQUENCE</scope>
    <source>
        <strain evidence="1">CGMCC 1.15343</strain>
    </source>
</reference>
<dbReference type="InterPro" id="IPR011044">
    <property type="entry name" value="Quino_amine_DH_bsu"/>
</dbReference>
<evidence type="ECO:0000313" key="1">
    <source>
        <dbReference type="EMBL" id="GGC63541.1"/>
    </source>
</evidence>
<dbReference type="PROSITE" id="PS51257">
    <property type="entry name" value="PROKAR_LIPOPROTEIN"/>
    <property type="match status" value="1"/>
</dbReference>
<dbReference type="Proteomes" id="UP000651668">
    <property type="component" value="Unassembled WGS sequence"/>
</dbReference>
<dbReference type="EMBL" id="BMIL01000005">
    <property type="protein sequence ID" value="GGC63541.1"/>
    <property type="molecule type" value="Genomic_DNA"/>
</dbReference>
<name>A0A916U9H5_9SPHI</name>
<dbReference type="SUPFAM" id="SSF50969">
    <property type="entry name" value="YVTN repeat-like/Quinoprotein amine dehydrogenase"/>
    <property type="match status" value="1"/>
</dbReference>
<dbReference type="RefSeq" id="WP_188626400.1">
    <property type="nucleotide sequence ID" value="NZ_BMIL01000005.1"/>
</dbReference>
<sequence length="414" mass="44025">MNFKPNFKKLSLLFIVAATFSACKKDKEITSPELGDESTKESKYVRLLISDELSTQLSLIDPFSAKVEQFNAKFPMANLYGTASGRYAAVLYQSQNLVDVFDSGLASHVDHVDVINEAKWGSISAEGIKPTHFKSKGTESIIFNDGDGTLSVASDQDFSKAGAKFSVINAGLLPHHGAMAQFDNGTYAVTVAATAGASPNRVQVIDKTGKLIHASNLEIGAIHGNATDGRVAVFGGYTDAAAAAGGVLVVNATGEQRLVPNPEGFGAFRLANIYYAKAANKFIGFVATKGAYMIDVAANKVSPIYAGNDAFQCKVDYAGKNLLVLTLDGKLRIYDLSTGALKKEGGVIGAVQTTDTYKPVLESTSSYAYIAVPALGEVHQIDLQNFSTVVKHKVTSRPIRLTLFGFESSAGHND</sequence>
<keyword evidence="2" id="KW-1185">Reference proteome</keyword>